<feature type="domain" description="Response regulatory" evidence="11">
    <location>
        <begin position="17"/>
        <end position="134"/>
    </location>
</feature>
<dbReference type="InterPro" id="IPR005467">
    <property type="entry name" value="His_kinase_dom"/>
</dbReference>
<evidence type="ECO:0000256" key="2">
    <source>
        <dbReference type="ARBA" id="ARBA00012438"/>
    </source>
</evidence>
<dbReference type="FunFam" id="3.30.565.10:FF:000006">
    <property type="entry name" value="Sensor histidine kinase WalK"/>
    <property type="match status" value="1"/>
</dbReference>
<dbReference type="KEGG" id="gms:SOIL9_17240"/>
<comment type="catalytic activity">
    <reaction evidence="1">
        <text>ATP + protein L-histidine = ADP + protein N-phospho-L-histidine.</text>
        <dbReference type="EC" id="2.7.13.3"/>
    </reaction>
</comment>
<dbReference type="GO" id="GO:0000155">
    <property type="term" value="F:phosphorelay sensor kinase activity"/>
    <property type="evidence" value="ECO:0007669"/>
    <property type="project" value="InterPro"/>
</dbReference>
<dbReference type="SMART" id="SM00448">
    <property type="entry name" value="REC"/>
    <property type="match status" value="1"/>
</dbReference>
<dbReference type="Pfam" id="PF02518">
    <property type="entry name" value="HATPase_c"/>
    <property type="match status" value="1"/>
</dbReference>
<evidence type="ECO:0000256" key="4">
    <source>
        <dbReference type="ARBA" id="ARBA00022679"/>
    </source>
</evidence>
<protein>
    <recommendedName>
        <fullName evidence="2">histidine kinase</fullName>
        <ecNumber evidence="2">2.7.13.3</ecNumber>
    </recommendedName>
</protein>
<evidence type="ECO:0000313" key="13">
    <source>
        <dbReference type="Proteomes" id="UP000464178"/>
    </source>
</evidence>
<evidence type="ECO:0000259" key="11">
    <source>
        <dbReference type="PROSITE" id="PS50110"/>
    </source>
</evidence>
<keyword evidence="3 8" id="KW-0597">Phosphoprotein</keyword>
<evidence type="ECO:0000256" key="3">
    <source>
        <dbReference type="ARBA" id="ARBA00022553"/>
    </source>
</evidence>
<name>A0A6P2D923_9BACT</name>
<keyword evidence="9" id="KW-0175">Coiled coil</keyword>
<dbReference type="Proteomes" id="UP000464178">
    <property type="component" value="Chromosome"/>
</dbReference>
<dbReference type="RefSeq" id="WP_162670335.1">
    <property type="nucleotide sequence ID" value="NZ_LR593886.1"/>
</dbReference>
<feature type="domain" description="Histidine kinase" evidence="10">
    <location>
        <begin position="175"/>
        <end position="393"/>
    </location>
</feature>
<dbReference type="InterPro" id="IPR036890">
    <property type="entry name" value="HATPase_C_sf"/>
</dbReference>
<dbReference type="InterPro" id="IPR003661">
    <property type="entry name" value="HisK_dim/P_dom"/>
</dbReference>
<dbReference type="Pfam" id="PF00512">
    <property type="entry name" value="HisKA"/>
    <property type="match status" value="1"/>
</dbReference>
<dbReference type="InterPro" id="IPR001789">
    <property type="entry name" value="Sig_transdc_resp-reg_receiver"/>
</dbReference>
<evidence type="ECO:0000313" key="12">
    <source>
        <dbReference type="EMBL" id="VTR95990.1"/>
    </source>
</evidence>
<evidence type="ECO:0000256" key="6">
    <source>
        <dbReference type="ARBA" id="ARBA00023012"/>
    </source>
</evidence>
<keyword evidence="4" id="KW-0808">Transferase</keyword>
<dbReference type="InterPro" id="IPR003594">
    <property type="entry name" value="HATPase_dom"/>
</dbReference>
<feature type="coiled-coil region" evidence="9">
    <location>
        <begin position="134"/>
        <end position="168"/>
    </location>
</feature>
<evidence type="ECO:0000256" key="7">
    <source>
        <dbReference type="ARBA" id="ARBA00023136"/>
    </source>
</evidence>
<dbReference type="SMART" id="SM00387">
    <property type="entry name" value="HATPase_c"/>
    <property type="match status" value="1"/>
</dbReference>
<dbReference type="EC" id="2.7.13.3" evidence="2"/>
<dbReference type="CDD" id="cd00082">
    <property type="entry name" value="HisKA"/>
    <property type="match status" value="1"/>
</dbReference>
<dbReference type="InterPro" id="IPR011006">
    <property type="entry name" value="CheY-like_superfamily"/>
</dbReference>
<dbReference type="PANTHER" id="PTHR43547:SF2">
    <property type="entry name" value="HYBRID SIGNAL TRANSDUCTION HISTIDINE KINASE C"/>
    <property type="match status" value="1"/>
</dbReference>
<keyword evidence="6" id="KW-0902">Two-component regulatory system</keyword>
<dbReference type="SMART" id="SM00388">
    <property type="entry name" value="HisKA"/>
    <property type="match status" value="1"/>
</dbReference>
<accession>A0A6P2D923</accession>
<keyword evidence="7" id="KW-0472">Membrane</keyword>
<dbReference type="Pfam" id="PF00072">
    <property type="entry name" value="Response_reg"/>
    <property type="match status" value="1"/>
</dbReference>
<reference evidence="12 13" key="1">
    <citation type="submission" date="2019-05" db="EMBL/GenBank/DDBJ databases">
        <authorList>
            <consortium name="Science for Life Laboratories"/>
        </authorList>
    </citation>
    <scope>NUCLEOTIDE SEQUENCE [LARGE SCALE GENOMIC DNA]</scope>
    <source>
        <strain evidence="12">Soil9</strain>
    </source>
</reference>
<evidence type="ECO:0000256" key="5">
    <source>
        <dbReference type="ARBA" id="ARBA00022777"/>
    </source>
</evidence>
<keyword evidence="13" id="KW-1185">Reference proteome</keyword>
<dbReference type="AlphaFoldDB" id="A0A6P2D923"/>
<dbReference type="Gene3D" id="3.40.50.2300">
    <property type="match status" value="1"/>
</dbReference>
<keyword evidence="5 12" id="KW-0418">Kinase</keyword>
<dbReference type="Gene3D" id="1.10.287.130">
    <property type="match status" value="1"/>
</dbReference>
<evidence type="ECO:0000256" key="8">
    <source>
        <dbReference type="PROSITE-ProRule" id="PRU00169"/>
    </source>
</evidence>
<feature type="modified residue" description="4-aspartylphosphate" evidence="8">
    <location>
        <position position="69"/>
    </location>
</feature>
<sequence length="395" mass="43314">MGTDLKADRAAPGPATRVLLIDDDEDDRFLTEERLADVPGRPYTLDWTPHYGEGLEAICTGTHDVYLLDFHLGARTGIELLREARARGRSAPVILFTGQAHSRTDLEALDAGADDYLEKAGLTASLLDRAIRFAVAQSRAAAELERKVQERTEELARVNAALREADKRKDEFLALLAHELRNPLTPITNALEILRLANDTGDTVRRQRERMERQVAQLKRLVEDLLDVSRITTGKLRLTIETLTVQDIMESVLDMSRSLFEKAGLELIVDVPTAPVKLDGDRVRLTQVFGNILNNASKFTEPGGRVWLTVKPVGGRVTVSVRDTGVGISATVLPQLFGLFTQVDRTLNRSQSGLGIGLALVRKLVEMHGGTVSAHSEGPGTGATFTVYLPVTRVA</sequence>
<dbReference type="Gene3D" id="3.30.565.10">
    <property type="entry name" value="Histidine kinase-like ATPase, C-terminal domain"/>
    <property type="match status" value="1"/>
</dbReference>
<gene>
    <name evidence="12" type="ORF">SOIL9_17240</name>
</gene>
<dbReference type="PROSITE" id="PS50109">
    <property type="entry name" value="HIS_KIN"/>
    <property type="match status" value="1"/>
</dbReference>
<dbReference type="SUPFAM" id="SSF55874">
    <property type="entry name" value="ATPase domain of HSP90 chaperone/DNA topoisomerase II/histidine kinase"/>
    <property type="match status" value="1"/>
</dbReference>
<evidence type="ECO:0000259" key="10">
    <source>
        <dbReference type="PROSITE" id="PS50109"/>
    </source>
</evidence>
<feature type="coiled-coil region" evidence="9">
    <location>
        <begin position="201"/>
        <end position="228"/>
    </location>
</feature>
<organism evidence="12 13">
    <name type="scientific">Gemmata massiliana</name>
    <dbReference type="NCBI Taxonomy" id="1210884"/>
    <lineage>
        <taxon>Bacteria</taxon>
        <taxon>Pseudomonadati</taxon>
        <taxon>Planctomycetota</taxon>
        <taxon>Planctomycetia</taxon>
        <taxon>Gemmatales</taxon>
        <taxon>Gemmataceae</taxon>
        <taxon>Gemmata</taxon>
    </lineage>
</organism>
<dbReference type="PRINTS" id="PR00344">
    <property type="entry name" value="BCTRLSENSOR"/>
</dbReference>
<dbReference type="InterPro" id="IPR036097">
    <property type="entry name" value="HisK_dim/P_sf"/>
</dbReference>
<proteinExistence type="predicted"/>
<dbReference type="FunFam" id="1.10.287.130:FF:000001">
    <property type="entry name" value="Two-component sensor histidine kinase"/>
    <property type="match status" value="1"/>
</dbReference>
<evidence type="ECO:0000256" key="1">
    <source>
        <dbReference type="ARBA" id="ARBA00000085"/>
    </source>
</evidence>
<dbReference type="InterPro" id="IPR004358">
    <property type="entry name" value="Sig_transdc_His_kin-like_C"/>
</dbReference>
<dbReference type="PROSITE" id="PS50110">
    <property type="entry name" value="RESPONSE_REGULATORY"/>
    <property type="match status" value="1"/>
</dbReference>
<dbReference type="EMBL" id="LR593886">
    <property type="protein sequence ID" value="VTR95990.1"/>
    <property type="molecule type" value="Genomic_DNA"/>
</dbReference>
<dbReference type="SUPFAM" id="SSF52172">
    <property type="entry name" value="CheY-like"/>
    <property type="match status" value="1"/>
</dbReference>
<dbReference type="SUPFAM" id="SSF47384">
    <property type="entry name" value="Homodimeric domain of signal transducing histidine kinase"/>
    <property type="match status" value="1"/>
</dbReference>
<dbReference type="PANTHER" id="PTHR43547">
    <property type="entry name" value="TWO-COMPONENT HISTIDINE KINASE"/>
    <property type="match status" value="1"/>
</dbReference>
<dbReference type="CDD" id="cd00156">
    <property type="entry name" value="REC"/>
    <property type="match status" value="1"/>
</dbReference>
<evidence type="ECO:0000256" key="9">
    <source>
        <dbReference type="SAM" id="Coils"/>
    </source>
</evidence>